<evidence type="ECO:0000313" key="1">
    <source>
        <dbReference type="EMBL" id="KAG5561794.1"/>
    </source>
</evidence>
<accession>A0AAV6LBK9</accession>
<name>A0AAV6LBK9_9ERIC</name>
<proteinExistence type="predicted"/>
<comment type="caution">
    <text evidence="1">The sequence shown here is derived from an EMBL/GenBank/DDBJ whole genome shotgun (WGS) entry which is preliminary data.</text>
</comment>
<dbReference type="AlphaFoldDB" id="A0AAV6LBK9"/>
<protein>
    <recommendedName>
        <fullName evidence="3">Ribosomal protein L32</fullName>
    </recommendedName>
</protein>
<sequence length="52" mass="5978">MILQTHLQFLKTTFKLSEHSIQVSNSQQRFPLKKTVMDSQGKHWYSKGTAAA</sequence>
<organism evidence="1 2">
    <name type="scientific">Rhododendron griersonianum</name>
    <dbReference type="NCBI Taxonomy" id="479676"/>
    <lineage>
        <taxon>Eukaryota</taxon>
        <taxon>Viridiplantae</taxon>
        <taxon>Streptophyta</taxon>
        <taxon>Embryophyta</taxon>
        <taxon>Tracheophyta</taxon>
        <taxon>Spermatophyta</taxon>
        <taxon>Magnoliopsida</taxon>
        <taxon>eudicotyledons</taxon>
        <taxon>Gunneridae</taxon>
        <taxon>Pentapetalae</taxon>
        <taxon>asterids</taxon>
        <taxon>Ericales</taxon>
        <taxon>Ericaceae</taxon>
        <taxon>Ericoideae</taxon>
        <taxon>Rhodoreae</taxon>
        <taxon>Rhododendron</taxon>
    </lineage>
</organism>
<gene>
    <name evidence="1" type="ORF">RHGRI_004740</name>
</gene>
<reference evidence="1" key="1">
    <citation type="submission" date="2020-08" db="EMBL/GenBank/DDBJ databases">
        <title>Plant Genome Project.</title>
        <authorList>
            <person name="Zhang R.-G."/>
        </authorList>
    </citation>
    <scope>NUCLEOTIDE SEQUENCE</scope>
    <source>
        <strain evidence="1">WSP0</strain>
        <tissue evidence="1">Leaf</tissue>
    </source>
</reference>
<dbReference type="EMBL" id="JACTNZ010000002">
    <property type="protein sequence ID" value="KAG5561794.1"/>
    <property type="molecule type" value="Genomic_DNA"/>
</dbReference>
<evidence type="ECO:0008006" key="3">
    <source>
        <dbReference type="Google" id="ProtNLM"/>
    </source>
</evidence>
<evidence type="ECO:0000313" key="2">
    <source>
        <dbReference type="Proteomes" id="UP000823749"/>
    </source>
</evidence>
<dbReference type="Proteomes" id="UP000823749">
    <property type="component" value="Chromosome 2"/>
</dbReference>
<keyword evidence="2" id="KW-1185">Reference proteome</keyword>